<dbReference type="AlphaFoldDB" id="A0A2P8EDX7"/>
<dbReference type="SUPFAM" id="SSF143456">
    <property type="entry name" value="VC0467-like"/>
    <property type="match status" value="1"/>
</dbReference>
<dbReference type="EMBL" id="PYGF01000001">
    <property type="protein sequence ID" value="PSL07658.1"/>
    <property type="molecule type" value="Genomic_DNA"/>
</dbReference>
<evidence type="ECO:0000313" key="4">
    <source>
        <dbReference type="Proteomes" id="UP000240708"/>
    </source>
</evidence>
<sequence length="194" mass="22277">MYCFNMENKMNKSVKAGDLLISEPFLQDENFVRSVVLICENNENGSFGLVLNKLSILKLNELIDNINPLECEVYVGGPVEQNTLHFIYSGDCLFDTSIQLREDLWWGGDFDEFLELLKLGKIEESKIRFFIGYSGWASGQLEDELEENTWIVCDTADAESVFRASPEELWRIILKNMGGEFQQLANYPIDPRLN</sequence>
<dbReference type="Proteomes" id="UP000240708">
    <property type="component" value="Unassembled WGS sequence"/>
</dbReference>
<dbReference type="HAMAP" id="MF_00758">
    <property type="entry name" value="UPF0301"/>
    <property type="match status" value="1"/>
</dbReference>
<name>A0A2P8EDX7_9BACT</name>
<dbReference type="GO" id="GO:0005829">
    <property type="term" value="C:cytosol"/>
    <property type="evidence" value="ECO:0007669"/>
    <property type="project" value="TreeGrafter"/>
</dbReference>
<gene>
    <name evidence="3" type="ORF">CLV48_101594</name>
</gene>
<evidence type="ECO:0000256" key="1">
    <source>
        <dbReference type="ARBA" id="ARBA00009600"/>
    </source>
</evidence>
<dbReference type="Gene3D" id="3.40.1740.10">
    <property type="entry name" value="VC0467-like"/>
    <property type="match status" value="1"/>
</dbReference>
<comment type="caution">
    <text evidence="3">The sequence shown here is derived from an EMBL/GenBank/DDBJ whole genome shotgun (WGS) entry which is preliminary data.</text>
</comment>
<evidence type="ECO:0000256" key="2">
    <source>
        <dbReference type="HAMAP-Rule" id="MF_00758"/>
    </source>
</evidence>
<dbReference type="Pfam" id="PF02622">
    <property type="entry name" value="DUF179"/>
    <property type="match status" value="1"/>
</dbReference>
<organism evidence="3 4">
    <name type="scientific">Cecembia rubra</name>
    <dbReference type="NCBI Taxonomy" id="1485585"/>
    <lineage>
        <taxon>Bacteria</taxon>
        <taxon>Pseudomonadati</taxon>
        <taxon>Bacteroidota</taxon>
        <taxon>Cytophagia</taxon>
        <taxon>Cytophagales</taxon>
        <taxon>Cyclobacteriaceae</taxon>
        <taxon>Cecembia</taxon>
    </lineage>
</organism>
<dbReference type="PANTHER" id="PTHR30327">
    <property type="entry name" value="UNCHARACTERIZED PROTEIN YQGE"/>
    <property type="match status" value="1"/>
</dbReference>
<comment type="similarity">
    <text evidence="1 2">Belongs to the UPF0301 (AlgH) family.</text>
</comment>
<evidence type="ECO:0000313" key="3">
    <source>
        <dbReference type="EMBL" id="PSL07658.1"/>
    </source>
</evidence>
<accession>A0A2P8EDX7</accession>
<dbReference type="PANTHER" id="PTHR30327:SF1">
    <property type="entry name" value="UPF0301 PROTEIN YQGE"/>
    <property type="match status" value="1"/>
</dbReference>
<proteinExistence type="inferred from homology"/>
<protein>
    <recommendedName>
        <fullName evidence="2">UPF0301 protein CLV48_101594</fullName>
    </recommendedName>
</protein>
<keyword evidence="4" id="KW-1185">Reference proteome</keyword>
<reference evidence="3 4" key="1">
    <citation type="submission" date="2018-03" db="EMBL/GenBank/DDBJ databases">
        <title>Genomic Encyclopedia of Archaeal and Bacterial Type Strains, Phase II (KMG-II): from individual species to whole genera.</title>
        <authorList>
            <person name="Goeker M."/>
        </authorList>
    </citation>
    <scope>NUCLEOTIDE SEQUENCE [LARGE SCALE GENOMIC DNA]</scope>
    <source>
        <strain evidence="3 4">DSM 28057</strain>
    </source>
</reference>
<dbReference type="InterPro" id="IPR003774">
    <property type="entry name" value="AlgH-like"/>
</dbReference>